<sequence>MFRNRRDVVMQIKLPQPFFFEEGPRAVLLLHGFTGNSSDVRQLGRYLQKKGITSYAPQYEGHAAPPEEILKSSPHVWFKDALDGYDFLKEKGYDDIVVAGLSLGGVFALKLSLNRDVKGIVTMCAPMEGKTEGTIYDGFLEYARNFKKYEGKDQATIDQEMENFHPTETLKELSATLSEVRDVVEEVLDPILVIQAEHDEMIDPQSANYIYDHVDSEQKDIKWYANSGHVITIDKEKEQVFDDINDFLNTLEWSE</sequence>
<dbReference type="InterPro" id="IPR000073">
    <property type="entry name" value="AB_hydrolase_1"/>
</dbReference>
<dbReference type="PANTHER" id="PTHR11614">
    <property type="entry name" value="PHOSPHOLIPASE-RELATED"/>
    <property type="match status" value="1"/>
</dbReference>
<dbReference type="EMBL" id="LRQI01000031">
    <property type="protein sequence ID" value="KXA39039.1"/>
    <property type="molecule type" value="Genomic_DNA"/>
</dbReference>
<dbReference type="Proteomes" id="UP000070063">
    <property type="component" value="Unassembled WGS sequence"/>
</dbReference>
<name>A0ABD4EGZ8_STALU</name>
<evidence type="ECO:0000313" key="3">
    <source>
        <dbReference type="EMBL" id="KXA39039.1"/>
    </source>
</evidence>
<evidence type="ECO:0000313" key="4">
    <source>
        <dbReference type="Proteomes" id="UP000070063"/>
    </source>
</evidence>
<protein>
    <submittedName>
        <fullName evidence="3">Carboxylesterase</fullName>
    </submittedName>
</protein>
<organism evidence="3 4">
    <name type="scientific">Staphylococcus lugdunensis</name>
    <dbReference type="NCBI Taxonomy" id="28035"/>
    <lineage>
        <taxon>Bacteria</taxon>
        <taxon>Bacillati</taxon>
        <taxon>Bacillota</taxon>
        <taxon>Bacilli</taxon>
        <taxon>Bacillales</taxon>
        <taxon>Staphylococcaceae</taxon>
        <taxon>Staphylococcus</taxon>
    </lineage>
</organism>
<dbReference type="InterPro" id="IPR029058">
    <property type="entry name" value="AB_hydrolase_fold"/>
</dbReference>
<feature type="active site" description="Nucleophile" evidence="1">
    <location>
        <position position="102"/>
    </location>
</feature>
<evidence type="ECO:0000256" key="1">
    <source>
        <dbReference type="PIRSR" id="PIRSR017388-1"/>
    </source>
</evidence>
<dbReference type="AlphaFoldDB" id="A0ABD4EGZ8"/>
<feature type="domain" description="AB hydrolase-1" evidence="2">
    <location>
        <begin position="27"/>
        <end position="239"/>
    </location>
</feature>
<dbReference type="InterPro" id="IPR012354">
    <property type="entry name" value="Esterase_lipase"/>
</dbReference>
<dbReference type="SUPFAM" id="SSF53474">
    <property type="entry name" value="alpha/beta-Hydrolases"/>
    <property type="match status" value="1"/>
</dbReference>
<evidence type="ECO:0000259" key="2">
    <source>
        <dbReference type="Pfam" id="PF12697"/>
    </source>
</evidence>
<comment type="caution">
    <text evidence="3">The sequence shown here is derived from an EMBL/GenBank/DDBJ whole genome shotgun (WGS) entry which is preliminary data.</text>
</comment>
<gene>
    <name evidence="3" type="ORF">HMPREF3225_00890</name>
</gene>
<feature type="active site" description="Charge relay system" evidence="1">
    <location>
        <position position="229"/>
    </location>
</feature>
<proteinExistence type="predicted"/>
<reference evidence="3 4" key="1">
    <citation type="submission" date="2016-01" db="EMBL/GenBank/DDBJ databases">
        <authorList>
            <person name="Mitreva M."/>
            <person name="Pepin K.H."/>
            <person name="Mihindukulasuriya K.A."/>
            <person name="Fulton R."/>
            <person name="Fronick C."/>
            <person name="O'Laughlin M."/>
            <person name="Miner T."/>
            <person name="Herter B."/>
            <person name="Rosa B.A."/>
            <person name="Cordes M."/>
            <person name="Tomlinson C."/>
            <person name="Wollam A."/>
            <person name="Palsikar V.B."/>
            <person name="Mardis E.R."/>
            <person name="Wilson R.K."/>
        </authorList>
    </citation>
    <scope>NUCLEOTIDE SEQUENCE [LARGE SCALE GENOMIC DNA]</scope>
    <source>
        <strain evidence="3 4">MJR7738</strain>
    </source>
</reference>
<dbReference type="Pfam" id="PF12697">
    <property type="entry name" value="Abhydrolase_6"/>
    <property type="match status" value="1"/>
</dbReference>
<feature type="active site" description="Charge relay system" evidence="1">
    <location>
        <position position="199"/>
    </location>
</feature>
<accession>A0ABD4EGZ8</accession>
<dbReference type="Gene3D" id="3.40.50.1820">
    <property type="entry name" value="alpha/beta hydrolase"/>
    <property type="match status" value="1"/>
</dbReference>
<dbReference type="PIRSF" id="PIRSF017388">
    <property type="entry name" value="Esterase_lipase"/>
    <property type="match status" value="1"/>
</dbReference>
<dbReference type="InterPro" id="IPR051044">
    <property type="entry name" value="MAG_DAG_Lipase"/>
</dbReference>